<evidence type="ECO:0000256" key="2">
    <source>
        <dbReference type="ARBA" id="ARBA00022977"/>
    </source>
</evidence>
<dbReference type="Pfam" id="PF01266">
    <property type="entry name" value="DAO"/>
    <property type="match status" value="1"/>
</dbReference>
<evidence type="ECO:0000256" key="3">
    <source>
        <dbReference type="ARBA" id="ARBA00023002"/>
    </source>
</evidence>
<keyword evidence="3" id="KW-0560">Oxidoreductase</keyword>
<feature type="domain" description="FAD dependent oxidoreductase" evidence="6">
    <location>
        <begin position="3"/>
        <end position="324"/>
    </location>
</feature>
<dbReference type="NCBIfam" id="TIGR02352">
    <property type="entry name" value="thiamin_ThiO"/>
    <property type="match status" value="1"/>
</dbReference>
<dbReference type="AlphaFoldDB" id="A0A9W6SRK4"/>
<evidence type="ECO:0000256" key="5">
    <source>
        <dbReference type="ARBA" id="ARBA00050018"/>
    </source>
</evidence>
<comment type="pathway">
    <text evidence="1">Cofactor biosynthesis; thiamine diphosphate biosynthesis.</text>
</comment>
<evidence type="ECO:0000313" key="8">
    <source>
        <dbReference type="Proteomes" id="UP001165079"/>
    </source>
</evidence>
<proteinExistence type="predicted"/>
<dbReference type="GO" id="GO:0005737">
    <property type="term" value="C:cytoplasm"/>
    <property type="evidence" value="ECO:0007669"/>
    <property type="project" value="TreeGrafter"/>
</dbReference>
<keyword evidence="8" id="KW-1185">Reference proteome</keyword>
<evidence type="ECO:0000313" key="7">
    <source>
        <dbReference type="EMBL" id="GLZ80937.1"/>
    </source>
</evidence>
<name>A0A9W6SRK4_9ACTN</name>
<dbReference type="EC" id="1.4.3.19" evidence="5"/>
<dbReference type="PANTHER" id="PTHR13847">
    <property type="entry name" value="SARCOSINE DEHYDROGENASE-RELATED"/>
    <property type="match status" value="1"/>
</dbReference>
<evidence type="ECO:0000256" key="1">
    <source>
        <dbReference type="ARBA" id="ARBA00004948"/>
    </source>
</evidence>
<dbReference type="PANTHER" id="PTHR13847:SF289">
    <property type="entry name" value="GLYCINE OXIDASE"/>
    <property type="match status" value="1"/>
</dbReference>
<gene>
    <name evidence="7" type="primary">thiO</name>
    <name evidence="7" type="ORF">Afil01_57440</name>
</gene>
<dbReference type="InterPro" id="IPR006076">
    <property type="entry name" value="FAD-dep_OxRdtase"/>
</dbReference>
<dbReference type="GO" id="GO:0050660">
    <property type="term" value="F:flavin adenine dinucleotide binding"/>
    <property type="evidence" value="ECO:0007669"/>
    <property type="project" value="InterPro"/>
</dbReference>
<dbReference type="EMBL" id="BSTX01000004">
    <property type="protein sequence ID" value="GLZ80937.1"/>
    <property type="molecule type" value="Genomic_DNA"/>
</dbReference>
<dbReference type="SUPFAM" id="SSF54373">
    <property type="entry name" value="FAD-linked reductases, C-terminal domain"/>
    <property type="match status" value="1"/>
</dbReference>
<evidence type="ECO:0000256" key="4">
    <source>
        <dbReference type="ARBA" id="ARBA00049872"/>
    </source>
</evidence>
<organism evidence="7 8">
    <name type="scientific">Actinorhabdospora filicis</name>
    <dbReference type="NCBI Taxonomy" id="1785913"/>
    <lineage>
        <taxon>Bacteria</taxon>
        <taxon>Bacillati</taxon>
        <taxon>Actinomycetota</taxon>
        <taxon>Actinomycetes</taxon>
        <taxon>Micromonosporales</taxon>
        <taxon>Micromonosporaceae</taxon>
        <taxon>Actinorhabdospora</taxon>
    </lineage>
</organism>
<dbReference type="GO" id="GO:0009228">
    <property type="term" value="P:thiamine biosynthetic process"/>
    <property type="evidence" value="ECO:0007669"/>
    <property type="project" value="UniProtKB-KW"/>
</dbReference>
<sequence>MTDVAIVGGGVIGLSIALRCAKRGLGVAVHDPAPGSGASTVAAGMLAPVTEAHYGEEALTSLALASLALWPAFAAELGLGDAYTEHGTLLVALDHGDRAELDRQHGFYARLGLASHRLTGGEARALEPLLSTRVRGGVHAPGDHQADPRRLHAALLDACRAAGVAFVPAAVTDPSTLDADRVVVCTGARDLLGLPVRPVHGQVLRLRGPAELRLTVRGIVGGRSVYVVPRPDGEVVVGASSAERGFDTAPRAGDAYELLRDALDVLPELAEYELREVRAGLRPGTPDNAPILGRTADPRVIAATGHYRNGVLLAPVTAELITALVVTGEEPSALQPFHPRRFQ</sequence>
<reference evidence="7" key="1">
    <citation type="submission" date="2023-03" db="EMBL/GenBank/DDBJ databases">
        <title>Actinorhabdospora filicis NBRC 111898.</title>
        <authorList>
            <person name="Ichikawa N."/>
            <person name="Sato H."/>
            <person name="Tonouchi N."/>
        </authorList>
    </citation>
    <scope>NUCLEOTIDE SEQUENCE</scope>
    <source>
        <strain evidence="7">NBRC 111898</strain>
    </source>
</reference>
<dbReference type="SUPFAM" id="SSF51905">
    <property type="entry name" value="FAD/NAD(P)-binding domain"/>
    <property type="match status" value="1"/>
</dbReference>
<evidence type="ECO:0000259" key="6">
    <source>
        <dbReference type="Pfam" id="PF01266"/>
    </source>
</evidence>
<dbReference type="InterPro" id="IPR012727">
    <property type="entry name" value="Gly_oxidase_ThiO"/>
</dbReference>
<comment type="catalytic activity">
    <reaction evidence="4">
        <text>glycine + O2 + H2O = glyoxylate + H2O2 + NH4(+)</text>
        <dbReference type="Rhea" id="RHEA:11532"/>
        <dbReference type="ChEBI" id="CHEBI:15377"/>
        <dbReference type="ChEBI" id="CHEBI:15379"/>
        <dbReference type="ChEBI" id="CHEBI:16240"/>
        <dbReference type="ChEBI" id="CHEBI:28938"/>
        <dbReference type="ChEBI" id="CHEBI:36655"/>
        <dbReference type="ChEBI" id="CHEBI:57305"/>
        <dbReference type="EC" id="1.4.3.19"/>
    </reaction>
</comment>
<dbReference type="Gene3D" id="3.30.9.10">
    <property type="entry name" value="D-Amino Acid Oxidase, subunit A, domain 2"/>
    <property type="match status" value="1"/>
</dbReference>
<dbReference type="Gene3D" id="3.50.50.60">
    <property type="entry name" value="FAD/NAD(P)-binding domain"/>
    <property type="match status" value="1"/>
</dbReference>
<dbReference type="Proteomes" id="UP001165079">
    <property type="component" value="Unassembled WGS sequence"/>
</dbReference>
<dbReference type="RefSeq" id="WP_285666227.1">
    <property type="nucleotide sequence ID" value="NZ_BSTX01000004.1"/>
</dbReference>
<protein>
    <recommendedName>
        <fullName evidence="5">glycine oxidase</fullName>
        <ecNumber evidence="5">1.4.3.19</ecNumber>
    </recommendedName>
</protein>
<keyword evidence="2" id="KW-0784">Thiamine biosynthesis</keyword>
<dbReference type="InterPro" id="IPR036188">
    <property type="entry name" value="FAD/NAD-bd_sf"/>
</dbReference>
<dbReference type="GO" id="GO:0043799">
    <property type="term" value="F:glycine oxidase activity"/>
    <property type="evidence" value="ECO:0007669"/>
    <property type="project" value="UniProtKB-EC"/>
</dbReference>
<accession>A0A9W6SRK4</accession>
<comment type="caution">
    <text evidence="7">The sequence shown here is derived from an EMBL/GenBank/DDBJ whole genome shotgun (WGS) entry which is preliminary data.</text>
</comment>